<proteinExistence type="inferred from homology"/>
<evidence type="ECO:0000313" key="8">
    <source>
        <dbReference type="Proteomes" id="UP000034508"/>
    </source>
</evidence>
<organism evidence="7 8">
    <name type="scientific">Berkelbacteria bacterium GW2011_GWA1_36_9</name>
    <dbReference type="NCBI Taxonomy" id="1618331"/>
    <lineage>
        <taxon>Bacteria</taxon>
        <taxon>Candidatus Berkelbacteria</taxon>
    </lineage>
</organism>
<evidence type="ECO:0000256" key="5">
    <source>
        <dbReference type="HAMAP-Rule" id="MF_00050"/>
    </source>
</evidence>
<accession>A0A0G0FJH0</accession>
<dbReference type="CDD" id="cd14275">
    <property type="entry name" value="UBA_EF-Ts"/>
    <property type="match status" value="1"/>
</dbReference>
<dbReference type="InterPro" id="IPR036402">
    <property type="entry name" value="EF-Ts_dimer_sf"/>
</dbReference>
<dbReference type="Gene3D" id="1.10.8.10">
    <property type="entry name" value="DNA helicase RuvA subunit, C-terminal domain"/>
    <property type="match status" value="1"/>
</dbReference>
<dbReference type="FunFam" id="1.10.8.10:FF:000001">
    <property type="entry name" value="Elongation factor Ts"/>
    <property type="match status" value="1"/>
</dbReference>
<dbReference type="SUPFAM" id="SSF46934">
    <property type="entry name" value="UBA-like"/>
    <property type="match status" value="1"/>
</dbReference>
<evidence type="ECO:0000313" key="7">
    <source>
        <dbReference type="EMBL" id="KKQ17982.1"/>
    </source>
</evidence>
<dbReference type="Gene3D" id="3.30.479.20">
    <property type="entry name" value="Elongation factor Ts, dimerisation domain"/>
    <property type="match status" value="1"/>
</dbReference>
<dbReference type="EMBL" id="LBSM01000012">
    <property type="protein sequence ID" value="KKQ17982.1"/>
    <property type="molecule type" value="Genomic_DNA"/>
</dbReference>
<reference evidence="7 8" key="1">
    <citation type="journal article" date="2015" name="Nature">
        <title>rRNA introns, odd ribosomes, and small enigmatic genomes across a large radiation of phyla.</title>
        <authorList>
            <person name="Brown C.T."/>
            <person name="Hug L.A."/>
            <person name="Thomas B.C."/>
            <person name="Sharon I."/>
            <person name="Castelle C.J."/>
            <person name="Singh A."/>
            <person name="Wilkins M.J."/>
            <person name="Williams K.H."/>
            <person name="Banfield J.F."/>
        </authorList>
    </citation>
    <scope>NUCLEOTIDE SEQUENCE [LARGE SCALE GENOMIC DNA]</scope>
</reference>
<evidence type="ECO:0000256" key="3">
    <source>
        <dbReference type="ARBA" id="ARBA00022768"/>
    </source>
</evidence>
<dbReference type="HAMAP" id="MF_00050">
    <property type="entry name" value="EF_Ts"/>
    <property type="match status" value="1"/>
</dbReference>
<keyword evidence="5" id="KW-0963">Cytoplasm</keyword>
<dbReference type="InterPro" id="IPR001816">
    <property type="entry name" value="Transl_elong_EFTs/EF1B"/>
</dbReference>
<dbReference type="InterPro" id="IPR014039">
    <property type="entry name" value="Transl_elong_EFTs/EF1B_dimer"/>
</dbReference>
<dbReference type="PANTHER" id="PTHR11741:SF0">
    <property type="entry name" value="ELONGATION FACTOR TS, MITOCHONDRIAL"/>
    <property type="match status" value="1"/>
</dbReference>
<keyword evidence="4 5" id="KW-0648">Protein biosynthesis</keyword>
<comment type="subcellular location">
    <subcellularLocation>
        <location evidence="5">Cytoplasm</location>
    </subcellularLocation>
</comment>
<evidence type="ECO:0000259" key="6">
    <source>
        <dbReference type="Pfam" id="PF00889"/>
    </source>
</evidence>
<evidence type="ECO:0000256" key="2">
    <source>
        <dbReference type="ARBA" id="ARBA00016956"/>
    </source>
</evidence>
<evidence type="ECO:0000256" key="1">
    <source>
        <dbReference type="ARBA" id="ARBA00005532"/>
    </source>
</evidence>
<dbReference type="Proteomes" id="UP000034508">
    <property type="component" value="Unassembled WGS sequence"/>
</dbReference>
<dbReference type="InterPro" id="IPR009060">
    <property type="entry name" value="UBA-like_sf"/>
</dbReference>
<feature type="region of interest" description="Involved in Mg(2+) ion dislocation from EF-Tu" evidence="5">
    <location>
        <begin position="79"/>
        <end position="82"/>
    </location>
</feature>
<comment type="caution">
    <text evidence="7">The sequence shown here is derived from an EMBL/GenBank/DDBJ whole genome shotgun (WGS) entry which is preliminary data.</text>
</comment>
<dbReference type="AlphaFoldDB" id="A0A0G0FJH0"/>
<feature type="domain" description="Translation elongation factor EFTs/EF1B dimerisation" evidence="6">
    <location>
        <begin position="70"/>
        <end position="148"/>
    </location>
</feature>
<dbReference type="GO" id="GO:0003746">
    <property type="term" value="F:translation elongation factor activity"/>
    <property type="evidence" value="ECO:0007669"/>
    <property type="project" value="UniProtKB-UniRule"/>
</dbReference>
<dbReference type="PROSITE" id="PS01126">
    <property type="entry name" value="EF_TS_1"/>
    <property type="match status" value="1"/>
</dbReference>
<dbReference type="GO" id="GO:0005737">
    <property type="term" value="C:cytoplasm"/>
    <property type="evidence" value="ECO:0007669"/>
    <property type="project" value="UniProtKB-SubCell"/>
</dbReference>
<protein>
    <recommendedName>
        <fullName evidence="2 5">Elongation factor Ts</fullName>
        <shortName evidence="5">EF-Ts</shortName>
    </recommendedName>
</protein>
<dbReference type="InterPro" id="IPR018101">
    <property type="entry name" value="Transl_elong_Ts_CS"/>
</dbReference>
<dbReference type="Pfam" id="PF00889">
    <property type="entry name" value="EF_TS"/>
    <property type="match status" value="1"/>
</dbReference>
<dbReference type="NCBIfam" id="TIGR00116">
    <property type="entry name" value="tsf"/>
    <property type="match status" value="1"/>
</dbReference>
<name>A0A0G0FJH0_9BACT</name>
<evidence type="ECO:0000256" key="4">
    <source>
        <dbReference type="ARBA" id="ARBA00022917"/>
    </source>
</evidence>
<comment type="function">
    <text evidence="5">Associates with the EF-Tu.GDP complex and induces the exchange of GDP to GTP. It remains bound to the aminoacyl-tRNA.EF-Tu.GTP complex up to the GTP hydrolysis stage on the ribosome.</text>
</comment>
<dbReference type="PANTHER" id="PTHR11741">
    <property type="entry name" value="ELONGATION FACTOR TS"/>
    <property type="match status" value="1"/>
</dbReference>
<dbReference type="SUPFAM" id="SSF54713">
    <property type="entry name" value="Elongation factor Ts (EF-Ts), dimerisation domain"/>
    <property type="match status" value="1"/>
</dbReference>
<gene>
    <name evidence="5" type="primary">tsf</name>
    <name evidence="7" type="ORF">US31_C0012G0023</name>
</gene>
<sequence>MISAEDIKKLRLTTGAGVMDCKKALEEAGGDFEKAKKVLASNAQAIAEKKAQRSTNQGLVEAYIHANKIGVLLEINCESDFVARNNEFKELAHSIAMQIASMNPKDLPELFAGSYIKDEAMTIKDLVDQATAKIGENIQIKRFIRYELGEEA</sequence>
<dbReference type="PATRIC" id="fig|1618331.3.peg.680"/>
<keyword evidence="3 5" id="KW-0251">Elongation factor</keyword>
<comment type="similarity">
    <text evidence="1 5">Belongs to the EF-Ts family.</text>
</comment>